<dbReference type="SUPFAM" id="SSF53474">
    <property type="entry name" value="alpha/beta-Hydrolases"/>
    <property type="match status" value="1"/>
</dbReference>
<dbReference type="InterPro" id="IPR029058">
    <property type="entry name" value="AB_hydrolase_fold"/>
</dbReference>
<dbReference type="AlphaFoldDB" id="A0A9P9KCZ0"/>
<comment type="caution">
    <text evidence="2">The sequence shown here is derived from an EMBL/GenBank/DDBJ whole genome shotgun (WGS) entry which is preliminary data.</text>
</comment>
<dbReference type="PANTHER" id="PTHR48081">
    <property type="entry name" value="AB HYDROLASE SUPERFAMILY PROTEIN C4A8.06C"/>
    <property type="match status" value="1"/>
</dbReference>
<dbReference type="EMBL" id="JAGTJS010000011">
    <property type="protein sequence ID" value="KAH7252870.1"/>
    <property type="molecule type" value="Genomic_DNA"/>
</dbReference>
<dbReference type="OrthoDB" id="420264at2759"/>
<reference evidence="2" key="1">
    <citation type="journal article" date="2021" name="Nat. Commun.">
        <title>Genetic determinants of endophytism in the Arabidopsis root mycobiome.</title>
        <authorList>
            <person name="Mesny F."/>
            <person name="Miyauchi S."/>
            <person name="Thiergart T."/>
            <person name="Pickel B."/>
            <person name="Atanasova L."/>
            <person name="Karlsson M."/>
            <person name="Huettel B."/>
            <person name="Barry K.W."/>
            <person name="Haridas S."/>
            <person name="Chen C."/>
            <person name="Bauer D."/>
            <person name="Andreopoulos W."/>
            <person name="Pangilinan J."/>
            <person name="LaButti K."/>
            <person name="Riley R."/>
            <person name="Lipzen A."/>
            <person name="Clum A."/>
            <person name="Drula E."/>
            <person name="Henrissat B."/>
            <person name="Kohler A."/>
            <person name="Grigoriev I.V."/>
            <person name="Martin F.M."/>
            <person name="Hacquard S."/>
        </authorList>
    </citation>
    <scope>NUCLEOTIDE SEQUENCE</scope>
    <source>
        <strain evidence="2">FSSC 5 MPI-SDFR-AT-0091</strain>
    </source>
</reference>
<evidence type="ECO:0000313" key="2">
    <source>
        <dbReference type="EMBL" id="KAH7252870.1"/>
    </source>
</evidence>
<keyword evidence="1" id="KW-0378">Hydrolase</keyword>
<dbReference type="InterPro" id="IPR050300">
    <property type="entry name" value="GDXG_lipolytic_enzyme"/>
</dbReference>
<keyword evidence="3" id="KW-1185">Reference proteome</keyword>
<dbReference type="PANTHER" id="PTHR48081:SF33">
    <property type="entry name" value="KYNURENINE FORMAMIDASE"/>
    <property type="match status" value="1"/>
</dbReference>
<dbReference type="GO" id="GO:0016787">
    <property type="term" value="F:hydrolase activity"/>
    <property type="evidence" value="ECO:0007669"/>
    <property type="project" value="UniProtKB-KW"/>
</dbReference>
<evidence type="ECO:0000256" key="1">
    <source>
        <dbReference type="ARBA" id="ARBA00022801"/>
    </source>
</evidence>
<evidence type="ECO:0000313" key="3">
    <source>
        <dbReference type="Proteomes" id="UP000736672"/>
    </source>
</evidence>
<name>A0A9P9KCZ0_FUSSL</name>
<gene>
    <name evidence="2" type="ORF">B0J15DRAFT_559672</name>
</gene>
<proteinExistence type="predicted"/>
<accession>A0A9P9KCZ0</accession>
<dbReference type="Gene3D" id="3.40.50.1820">
    <property type="entry name" value="alpha/beta hydrolase"/>
    <property type="match status" value="1"/>
</dbReference>
<organism evidence="2 3">
    <name type="scientific">Fusarium solani</name>
    <name type="common">Filamentous fungus</name>
    <dbReference type="NCBI Taxonomy" id="169388"/>
    <lineage>
        <taxon>Eukaryota</taxon>
        <taxon>Fungi</taxon>
        <taxon>Dikarya</taxon>
        <taxon>Ascomycota</taxon>
        <taxon>Pezizomycotina</taxon>
        <taxon>Sordariomycetes</taxon>
        <taxon>Hypocreomycetidae</taxon>
        <taxon>Hypocreales</taxon>
        <taxon>Nectriaceae</taxon>
        <taxon>Fusarium</taxon>
        <taxon>Fusarium solani species complex</taxon>
    </lineage>
</organism>
<protein>
    <submittedName>
        <fullName evidence="2">Uncharacterized protein</fullName>
    </submittedName>
</protein>
<sequence>MSTTMNINNEDAKWQLVEVSSPHLLNPVSVCVAKNIPYASNPNRFQNVTVYAPRFIKSLVGIGEAITTLPSISSASKGPRWLVHIHGGAWRDPYLDSSSIEAAVAHAFPSDDSDVPISAIVSINYTLSPFPTHPTIPYDPKKGDQQDASRGARYPGHIKDVLQAFTLLRSLALQDDSYLLSGHSAGACPVFQAFEGITSPPRPAAVLGLNGLYDIPDLVGDLGHSHQHLQVYEILLTVTERVAKGRVARLVLLDQSPEDQLVPISQAGKMERYLKEVQGIKVVRGHRCQGRHAAPWEEGYMIWQSDLDVLGMLDSEG</sequence>
<dbReference type="Proteomes" id="UP000736672">
    <property type="component" value="Unassembled WGS sequence"/>
</dbReference>